<name>A0ABW6IGX0_9CYAN</name>
<dbReference type="Pfam" id="PF14249">
    <property type="entry name" value="Tocopherol_cycl"/>
    <property type="match status" value="1"/>
</dbReference>
<sequence>MQTSIALLQTPHSGYHWDGSRRRFFEGWYYRVTLPDVGQTFAFMYSIEDPIGGQPHSGGGAQILGPNDEYLCRTFANVDQFWGWPQALGLGHWRYATAQRPAKFLDPAAFDQTVQEGYQATATWHQGKLQDPGTGLAARWQYQIEPVYGWGAPTQPQQSTAGWLSQLQIFEPGWQILMAHGWASGWIEWQGQRYAFSQAPAYGEKNWGGAFPEKWFWFNCNAFDQQPDLALTAGGGRRQVLGWMEAVAMVGIHYQGQFYEFVPWNGQVSWQIEPWGHWYMQAETAEYQVELIGTTDLPGTPLRAPTHEGLAFCCRDTMRGQLTLKLRKKGDRVPFLQATSSLCGLEVGGGPWLETWISR</sequence>
<dbReference type="InterPro" id="IPR025893">
    <property type="entry name" value="Tocopherol_cyclase"/>
</dbReference>
<evidence type="ECO:0000313" key="2">
    <source>
        <dbReference type="Proteomes" id="UP001600165"/>
    </source>
</evidence>
<gene>
    <name evidence="1" type="ORF">ACFVKH_13295</name>
</gene>
<dbReference type="Proteomes" id="UP001600165">
    <property type="component" value="Unassembled WGS sequence"/>
</dbReference>
<dbReference type="PANTHER" id="PTHR35309">
    <property type="match status" value="1"/>
</dbReference>
<organism evidence="1 2">
    <name type="scientific">Almyronema epifaneia S1</name>
    <dbReference type="NCBI Taxonomy" id="2991925"/>
    <lineage>
        <taxon>Bacteria</taxon>
        <taxon>Bacillati</taxon>
        <taxon>Cyanobacteriota</taxon>
        <taxon>Cyanophyceae</taxon>
        <taxon>Nodosilineales</taxon>
        <taxon>Nodosilineaceae</taxon>
        <taxon>Almyronema</taxon>
        <taxon>Almyronema epifaneia</taxon>
    </lineage>
</organism>
<accession>A0ABW6IGX0</accession>
<comment type="caution">
    <text evidence="1">The sequence shown here is derived from an EMBL/GenBank/DDBJ whole genome shotgun (WGS) entry which is preliminary data.</text>
</comment>
<protein>
    <submittedName>
        <fullName evidence="1">Tocopherol cyclase family protein</fullName>
    </submittedName>
</protein>
<keyword evidence="2" id="KW-1185">Reference proteome</keyword>
<evidence type="ECO:0000313" key="1">
    <source>
        <dbReference type="EMBL" id="MFE4107264.1"/>
    </source>
</evidence>
<dbReference type="RefSeq" id="WP_377965811.1">
    <property type="nucleotide sequence ID" value="NZ_JBHZOL010000085.1"/>
</dbReference>
<dbReference type="PANTHER" id="PTHR35309:SF4">
    <property type="entry name" value="TOCOPHEROL CYCLASE"/>
    <property type="match status" value="1"/>
</dbReference>
<reference evidence="1 2" key="1">
    <citation type="submission" date="2024-10" db="EMBL/GenBank/DDBJ databases">
        <authorList>
            <person name="Ratan Roy A."/>
            <person name="Morales Sandoval P.H."/>
            <person name="De Los Santos Villalobos S."/>
            <person name="Chakraborty S."/>
            <person name="Mukherjee J."/>
        </authorList>
    </citation>
    <scope>NUCLEOTIDE SEQUENCE [LARGE SCALE GENOMIC DNA]</scope>
    <source>
        <strain evidence="1 2">S1</strain>
    </source>
</reference>
<dbReference type="EMBL" id="JBHZOL010000085">
    <property type="protein sequence ID" value="MFE4107264.1"/>
    <property type="molecule type" value="Genomic_DNA"/>
</dbReference>
<proteinExistence type="predicted"/>